<keyword evidence="3" id="KW-0732">Signal</keyword>
<feature type="compositionally biased region" description="Low complexity" evidence="1">
    <location>
        <begin position="190"/>
        <end position="209"/>
    </location>
</feature>
<accession>A0A4R5NU45</accession>
<feature type="compositionally biased region" description="Low complexity" evidence="1">
    <location>
        <begin position="60"/>
        <end position="74"/>
    </location>
</feature>
<dbReference type="GeneID" id="72461610"/>
<keyword evidence="2" id="KW-0472">Membrane</keyword>
<gene>
    <name evidence="4" type="ORF">C5L32_001847</name>
</gene>
<evidence type="ECO:0000256" key="3">
    <source>
        <dbReference type="SAM" id="SignalP"/>
    </source>
</evidence>
<feature type="compositionally biased region" description="Low complexity" evidence="1">
    <location>
        <begin position="171"/>
        <end position="180"/>
    </location>
</feature>
<comment type="caution">
    <text evidence="4">The sequence shown here is derived from an EMBL/GenBank/DDBJ whole genome shotgun (WGS) entry which is preliminary data.</text>
</comment>
<dbReference type="AlphaFoldDB" id="A0A4R5NU45"/>
<keyword evidence="2" id="KW-1133">Transmembrane helix</keyword>
<feature type="compositionally biased region" description="Polar residues" evidence="1">
    <location>
        <begin position="210"/>
        <end position="224"/>
    </location>
</feature>
<feature type="compositionally biased region" description="Low complexity" evidence="1">
    <location>
        <begin position="114"/>
        <end position="152"/>
    </location>
</feature>
<reference evidence="4 5" key="1">
    <citation type="journal article" date="2019" name="Appl. Microbiol. Biotechnol.">
        <title>Uncovering carbohydrate metabolism through a genotype-phenotype association study of 56 lactic acid bacteria genomes.</title>
        <authorList>
            <person name="Buron-Moles G."/>
            <person name="Chailyan A."/>
            <person name="Dolejs I."/>
            <person name="Forster J."/>
            <person name="Miks M.H."/>
        </authorList>
    </citation>
    <scope>NUCLEOTIDE SEQUENCE [LARGE SCALE GENOMIC DNA]</scope>
    <source>
        <strain evidence="4 5">ATCC 4005</strain>
    </source>
</reference>
<keyword evidence="2" id="KW-0812">Transmembrane</keyword>
<feature type="signal peptide" evidence="3">
    <location>
        <begin position="1"/>
        <end position="29"/>
    </location>
</feature>
<feature type="compositionally biased region" description="Basic and acidic residues" evidence="1">
    <location>
        <begin position="95"/>
        <end position="113"/>
    </location>
</feature>
<evidence type="ECO:0000313" key="5">
    <source>
        <dbReference type="Proteomes" id="UP000295181"/>
    </source>
</evidence>
<organism evidence="4 5">
    <name type="scientific">Lentilactobacillus buchneri DSM 20057</name>
    <dbReference type="NCBI Taxonomy" id="1423728"/>
    <lineage>
        <taxon>Bacteria</taxon>
        <taxon>Bacillati</taxon>
        <taxon>Bacillota</taxon>
        <taxon>Bacilli</taxon>
        <taxon>Lactobacillales</taxon>
        <taxon>Lactobacillaceae</taxon>
        <taxon>Lentilactobacillus</taxon>
    </lineage>
</organism>
<name>A0A4R5NU45_LENBU</name>
<dbReference type="EMBL" id="PUFP01000005">
    <property type="protein sequence ID" value="TDG81192.1"/>
    <property type="molecule type" value="Genomic_DNA"/>
</dbReference>
<protein>
    <recommendedName>
        <fullName evidence="6">Gram-positive cocci surface proteins LPxTG domain-containing protein</fullName>
    </recommendedName>
</protein>
<sequence length="357" mass="37080">MNIKVKCRLTLLFSLMVFGGLGMNTQVNAATDDSTTAAPQIQSVSKADSSVTVNPAEGTSSNVSADESSDSAAAKIDDSKVNKDSGSSVTTTYGDAKDNQVKANSDSDKDAAKGDSSTAASDTSTDVSQDSSAQKDSSSDQNATSDSSSSTDDAIDTDTDTADVTEDTDSSKVVKPASAKADADADKSSTDAQPTTAASDADAPDDSPTVLESLTQDASKSDQAPETLVVPDQPIIESQNVHNDIVGDTFADKVTKSDPKAVKEATAIANNKTKLLTFNAFSDKIYRHVLKTAQKPGTVTTTSGHKVTLTTPVKHVKYTEHDSTGVSETLPVMATLAIIGVAGITFIAFDPLRFLFK</sequence>
<proteinExistence type="predicted"/>
<evidence type="ECO:0008006" key="6">
    <source>
        <dbReference type="Google" id="ProtNLM"/>
    </source>
</evidence>
<feature type="compositionally biased region" description="Polar residues" evidence="1">
    <location>
        <begin position="84"/>
        <end position="93"/>
    </location>
</feature>
<evidence type="ECO:0000256" key="2">
    <source>
        <dbReference type="SAM" id="Phobius"/>
    </source>
</evidence>
<feature type="compositionally biased region" description="Acidic residues" evidence="1">
    <location>
        <begin position="153"/>
        <end position="168"/>
    </location>
</feature>
<dbReference type="Proteomes" id="UP000295181">
    <property type="component" value="Unassembled WGS sequence"/>
</dbReference>
<feature type="compositionally biased region" description="Polar residues" evidence="1">
    <location>
        <begin position="38"/>
        <end position="59"/>
    </location>
</feature>
<evidence type="ECO:0000313" key="4">
    <source>
        <dbReference type="EMBL" id="TDG81192.1"/>
    </source>
</evidence>
<dbReference type="RefSeq" id="WP_056938818.1">
    <property type="nucleotide sequence ID" value="NZ_AZDM01000010.1"/>
</dbReference>
<feature type="transmembrane region" description="Helical" evidence="2">
    <location>
        <begin position="330"/>
        <end position="349"/>
    </location>
</feature>
<evidence type="ECO:0000256" key="1">
    <source>
        <dbReference type="SAM" id="MobiDB-lite"/>
    </source>
</evidence>
<feature type="chain" id="PRO_5020286365" description="Gram-positive cocci surface proteins LPxTG domain-containing protein" evidence="3">
    <location>
        <begin position="30"/>
        <end position="357"/>
    </location>
</feature>
<feature type="region of interest" description="Disordered" evidence="1">
    <location>
        <begin position="38"/>
        <end position="226"/>
    </location>
</feature>